<feature type="binding site" evidence="15">
    <location>
        <position position="228"/>
    </location>
    <ligand>
        <name>substrate</name>
    </ligand>
</feature>
<dbReference type="SUPFAM" id="SSF53927">
    <property type="entry name" value="Cytidine deaminase-like"/>
    <property type="match status" value="1"/>
</dbReference>
<reference evidence="18 19" key="1">
    <citation type="submission" date="2020-08" db="EMBL/GenBank/DDBJ databases">
        <title>Genome sequencing of Purple Non-Sulfur Bacteria from various extreme environments.</title>
        <authorList>
            <person name="Mayer M."/>
        </authorList>
    </citation>
    <scope>NUCLEOTIDE SEQUENCE [LARGE SCALE GENOMIC DNA]</scope>
    <source>
        <strain evidence="18 19">JA135</strain>
    </source>
</reference>
<keyword evidence="11 13" id="KW-0560">Oxidoreductase</keyword>
<dbReference type="InterPro" id="IPR002125">
    <property type="entry name" value="CMP_dCMP_dom"/>
</dbReference>
<feature type="binding site" evidence="15">
    <location>
        <begin position="324"/>
        <end position="330"/>
    </location>
    <ligand>
        <name>NADP(+)</name>
        <dbReference type="ChEBI" id="CHEBI:58349"/>
    </ligand>
</feature>
<keyword evidence="8 13" id="KW-0378">Hydrolase</keyword>
<name>A0A7W6WK49_9PROT</name>
<feature type="binding site" evidence="15">
    <location>
        <position position="205"/>
    </location>
    <ligand>
        <name>substrate</name>
    </ligand>
</feature>
<dbReference type="EC" id="3.5.4.26" evidence="13"/>
<dbReference type="InterPro" id="IPR016193">
    <property type="entry name" value="Cytidine_deaminase-like"/>
</dbReference>
<feature type="binding site" evidence="16">
    <location>
        <position position="96"/>
    </location>
    <ligand>
        <name>Zn(2+)</name>
        <dbReference type="ChEBI" id="CHEBI:29105"/>
        <note>catalytic</note>
    </ligand>
</feature>
<evidence type="ECO:0000256" key="10">
    <source>
        <dbReference type="ARBA" id="ARBA00022857"/>
    </source>
</evidence>
<dbReference type="InterPro" id="IPR016192">
    <property type="entry name" value="APOBEC/CMP_deaminase_Zn-bd"/>
</dbReference>
<comment type="pathway">
    <text evidence="2 13">Cofactor biosynthesis; riboflavin biosynthesis; 5-amino-6-(D-ribitylamino)uracil from GTP: step 2/4.</text>
</comment>
<feature type="binding site" evidence="15">
    <location>
        <position position="191"/>
    </location>
    <ligand>
        <name>NADP(+)</name>
        <dbReference type="ChEBI" id="CHEBI:58349"/>
    </ligand>
</feature>
<dbReference type="PROSITE" id="PS51747">
    <property type="entry name" value="CYT_DCMP_DEAMINASES_2"/>
    <property type="match status" value="1"/>
</dbReference>
<dbReference type="NCBIfam" id="TIGR00227">
    <property type="entry name" value="ribD_Cterm"/>
    <property type="match status" value="1"/>
</dbReference>
<dbReference type="SUPFAM" id="SSF53597">
    <property type="entry name" value="Dihydrofolate reductase-like"/>
    <property type="match status" value="1"/>
</dbReference>
<dbReference type="GO" id="GO:0050661">
    <property type="term" value="F:NADP binding"/>
    <property type="evidence" value="ECO:0007669"/>
    <property type="project" value="InterPro"/>
</dbReference>
<dbReference type="GO" id="GO:0009231">
    <property type="term" value="P:riboflavin biosynthetic process"/>
    <property type="evidence" value="ECO:0007669"/>
    <property type="project" value="UniProtKB-UniPathway"/>
</dbReference>
<dbReference type="Gene3D" id="3.40.140.10">
    <property type="entry name" value="Cytidine Deaminase, domain 2"/>
    <property type="match status" value="1"/>
</dbReference>
<dbReference type="PIRSF" id="PIRSF006769">
    <property type="entry name" value="RibD"/>
    <property type="match status" value="1"/>
</dbReference>
<evidence type="ECO:0000256" key="9">
    <source>
        <dbReference type="ARBA" id="ARBA00022833"/>
    </source>
</evidence>
<evidence type="ECO:0000256" key="14">
    <source>
        <dbReference type="PIRSR" id="PIRSR006769-1"/>
    </source>
</evidence>
<feature type="binding site" evidence="15">
    <location>
        <position position="225"/>
    </location>
    <ligand>
        <name>substrate</name>
    </ligand>
</feature>
<feature type="binding site" evidence="15">
    <location>
        <position position="221"/>
    </location>
    <ligand>
        <name>NADP(+)</name>
        <dbReference type="ChEBI" id="CHEBI:58349"/>
    </ligand>
</feature>
<dbReference type="Pfam" id="PF00383">
    <property type="entry name" value="dCMP_cyt_deam_1"/>
    <property type="match status" value="1"/>
</dbReference>
<dbReference type="PANTHER" id="PTHR38011:SF7">
    <property type="entry name" value="2,5-DIAMINO-6-RIBOSYLAMINO-4(3H)-PYRIMIDINONE 5'-PHOSPHATE REDUCTASE"/>
    <property type="match status" value="1"/>
</dbReference>
<proteinExistence type="inferred from homology"/>
<feature type="binding site" evidence="15">
    <location>
        <position position="175"/>
    </location>
    <ligand>
        <name>NADP(+)</name>
        <dbReference type="ChEBI" id="CHEBI:58349"/>
    </ligand>
</feature>
<keyword evidence="10 13" id="KW-0521">NADP</keyword>
<keyword evidence="9 13" id="KW-0862">Zinc</keyword>
<dbReference type="AlphaFoldDB" id="A0A7W6WK49"/>
<dbReference type="PANTHER" id="PTHR38011">
    <property type="entry name" value="DIHYDROFOLATE REDUCTASE FAMILY PROTEIN (AFU_ORTHOLOGUE AFUA_8G06820)"/>
    <property type="match status" value="1"/>
</dbReference>
<evidence type="ECO:0000256" key="8">
    <source>
        <dbReference type="ARBA" id="ARBA00022801"/>
    </source>
</evidence>
<feature type="binding site" evidence="15">
    <location>
        <position position="322"/>
    </location>
    <ligand>
        <name>substrate</name>
    </ligand>
</feature>
<comment type="similarity">
    <text evidence="5 13">In the C-terminal section; belongs to the HTP reductase family.</text>
</comment>
<feature type="binding site" evidence="15">
    <location>
        <position position="244"/>
    </location>
    <ligand>
        <name>NADP(+)</name>
        <dbReference type="ChEBI" id="CHEBI:58349"/>
    </ligand>
</feature>
<dbReference type="FunFam" id="3.40.140.10:FF:000025">
    <property type="entry name" value="Riboflavin biosynthesis protein RibD"/>
    <property type="match status" value="1"/>
</dbReference>
<dbReference type="InterPro" id="IPR024072">
    <property type="entry name" value="DHFR-like_dom_sf"/>
</dbReference>
<evidence type="ECO:0000256" key="1">
    <source>
        <dbReference type="ARBA" id="ARBA00002151"/>
    </source>
</evidence>
<evidence type="ECO:0000256" key="5">
    <source>
        <dbReference type="ARBA" id="ARBA00007417"/>
    </source>
</evidence>
<evidence type="ECO:0000256" key="2">
    <source>
        <dbReference type="ARBA" id="ARBA00004882"/>
    </source>
</evidence>
<evidence type="ECO:0000256" key="6">
    <source>
        <dbReference type="ARBA" id="ARBA00022619"/>
    </source>
</evidence>
<evidence type="ECO:0000256" key="4">
    <source>
        <dbReference type="ARBA" id="ARBA00005259"/>
    </source>
</evidence>
<dbReference type="CDD" id="cd01284">
    <property type="entry name" value="Riboflavin_deaminase-reductase"/>
    <property type="match status" value="1"/>
</dbReference>
<gene>
    <name evidence="18" type="ORF">GGD88_000761</name>
</gene>
<evidence type="ECO:0000256" key="16">
    <source>
        <dbReference type="PIRSR" id="PIRSR006769-3"/>
    </source>
</evidence>
<comment type="caution">
    <text evidence="18">The sequence shown here is derived from an EMBL/GenBank/DDBJ whole genome shotgun (WGS) entry which is preliminary data.</text>
</comment>
<protein>
    <recommendedName>
        <fullName evidence="13">Riboflavin biosynthesis protein RibD</fullName>
    </recommendedName>
    <domain>
        <recommendedName>
            <fullName evidence="13">Diaminohydroxyphosphoribosylaminopyrimidine deaminase</fullName>
            <shortName evidence="13">DRAP deaminase</shortName>
            <ecNumber evidence="13">3.5.4.26</ecNumber>
        </recommendedName>
        <alternativeName>
            <fullName evidence="13">Riboflavin-specific deaminase</fullName>
        </alternativeName>
    </domain>
    <domain>
        <recommendedName>
            <fullName evidence="13">5-amino-6-(5-phosphoribosylamino)uracil reductase</fullName>
            <ecNumber evidence="13">1.1.1.193</ecNumber>
        </recommendedName>
        <alternativeName>
            <fullName evidence="13">HTP reductase</fullName>
        </alternativeName>
    </domain>
</protein>
<evidence type="ECO:0000256" key="15">
    <source>
        <dbReference type="PIRSR" id="PIRSR006769-2"/>
    </source>
</evidence>
<sequence>MAGPSFSVQAGSVEVEAATFGPDDRDHMAAALVLARRGLGRVWPNPAVGCVLVRDGCVVGRGWTQPGGRPHAETEALRRAGDRARGATAYVTLEPCSHHGRTPPCADALVAAGVARVVAALTDPDPRVAGRGLARLRDAGVRVETGLGATAAAEINAGFLDRVERGRPLVTVKVAATLDGRIATASGESRWITGPVARTHGHRLRADHDAIAVGLGTVLADDPMLDCRLPGLEDRSPVRVVFDSRLRLPPDARLATSAAVRPTWVVCAAAETDDGAVRRRRSVLESQGVRVLPVAADRDGRVEPAAALEALGAAGLTRLLVEGGGHLIGALLAADRVDRLEWFAAPRVLGDDGRPAVAGFGVDRLADCANFARLDAAAAGDDLMMRMIRSRLEST</sequence>
<feature type="binding site" evidence="16">
    <location>
        <position position="71"/>
    </location>
    <ligand>
        <name>Zn(2+)</name>
        <dbReference type="ChEBI" id="CHEBI:29105"/>
        <note>catalytic</note>
    </ligand>
</feature>
<feature type="domain" description="CMP/dCMP-type deaminase" evidence="17">
    <location>
        <begin position="22"/>
        <end position="144"/>
    </location>
</feature>
<feature type="binding site" evidence="16">
    <location>
        <position position="105"/>
    </location>
    <ligand>
        <name>Zn(2+)</name>
        <dbReference type="ChEBI" id="CHEBI:29105"/>
        <note>catalytic</note>
    </ligand>
</feature>
<evidence type="ECO:0000313" key="18">
    <source>
        <dbReference type="EMBL" id="MBB4285047.1"/>
    </source>
</evidence>
<evidence type="ECO:0000259" key="17">
    <source>
        <dbReference type="PROSITE" id="PS51747"/>
    </source>
</evidence>
<dbReference type="InterPro" id="IPR011549">
    <property type="entry name" value="RibD_C"/>
</dbReference>
<dbReference type="GO" id="GO:0008835">
    <property type="term" value="F:diaminohydroxyphosphoribosylaminopyrimidine deaminase activity"/>
    <property type="evidence" value="ECO:0007669"/>
    <property type="project" value="UniProtKB-EC"/>
</dbReference>
<comment type="function">
    <text evidence="1 13">Converts 2,5-diamino-6-(ribosylamino)-4(3h)-pyrimidinone 5'-phosphate into 5-amino-6-(ribosylamino)-2,4(1h,3h)-pyrimidinedione 5'-phosphate.</text>
</comment>
<evidence type="ECO:0000256" key="11">
    <source>
        <dbReference type="ARBA" id="ARBA00023002"/>
    </source>
</evidence>
<feature type="active site" description="Proton donor" evidence="14">
    <location>
        <position position="73"/>
    </location>
</feature>
<comment type="catalytic activity">
    <reaction evidence="13">
        <text>2,5-diamino-6-hydroxy-4-(5-phosphoribosylamino)-pyrimidine + H2O + H(+) = 5-amino-6-(5-phospho-D-ribosylamino)uracil + NH4(+)</text>
        <dbReference type="Rhea" id="RHEA:21868"/>
        <dbReference type="ChEBI" id="CHEBI:15377"/>
        <dbReference type="ChEBI" id="CHEBI:15378"/>
        <dbReference type="ChEBI" id="CHEBI:28938"/>
        <dbReference type="ChEBI" id="CHEBI:58453"/>
        <dbReference type="ChEBI" id="CHEBI:58614"/>
        <dbReference type="EC" id="3.5.4.26"/>
    </reaction>
</comment>
<dbReference type="EMBL" id="JACIGI010000004">
    <property type="protein sequence ID" value="MBB4285047.1"/>
    <property type="molecule type" value="Genomic_DNA"/>
</dbReference>
<comment type="cofactor">
    <cofactor evidence="13 16">
        <name>Zn(2+)</name>
        <dbReference type="ChEBI" id="CHEBI:29105"/>
    </cofactor>
    <text evidence="13 16">Binds 1 zinc ion.</text>
</comment>
<comment type="similarity">
    <text evidence="4 13">In the N-terminal section; belongs to the cytidine and deoxycytidylate deaminase family.</text>
</comment>
<evidence type="ECO:0000256" key="13">
    <source>
        <dbReference type="PIRNR" id="PIRNR006769"/>
    </source>
</evidence>
<dbReference type="NCBIfam" id="TIGR00326">
    <property type="entry name" value="eubact_ribD"/>
    <property type="match status" value="1"/>
</dbReference>
<dbReference type="InterPro" id="IPR050765">
    <property type="entry name" value="Riboflavin_Biosynth_HTPR"/>
</dbReference>
<dbReference type="EC" id="1.1.1.193" evidence="13"/>
<evidence type="ECO:0000313" key="19">
    <source>
        <dbReference type="Proteomes" id="UP000555728"/>
    </source>
</evidence>
<dbReference type="UniPathway" id="UPA00275">
    <property type="reaction ID" value="UER00401"/>
</dbReference>
<comment type="pathway">
    <text evidence="3 13">Cofactor biosynthesis; riboflavin biosynthesis; 5-amino-6-(D-ribitylamino)uracil from GTP: step 3/4.</text>
</comment>
<dbReference type="Proteomes" id="UP000555728">
    <property type="component" value="Unassembled WGS sequence"/>
</dbReference>
<dbReference type="GO" id="GO:0008703">
    <property type="term" value="F:5-amino-6-(5-phosphoribosylamino)uracil reductase activity"/>
    <property type="evidence" value="ECO:0007669"/>
    <property type="project" value="UniProtKB-EC"/>
</dbReference>
<feature type="binding site" evidence="15">
    <location>
        <position position="217"/>
    </location>
    <ligand>
        <name>NADP(+)</name>
        <dbReference type="ChEBI" id="CHEBI:58349"/>
    </ligand>
</feature>
<keyword evidence="6 13" id="KW-0686">Riboflavin biosynthesis</keyword>
<keyword evidence="7 13" id="KW-0479">Metal-binding</keyword>
<feature type="binding site" evidence="15">
    <location>
        <position position="189"/>
    </location>
    <ligand>
        <name>substrate</name>
    </ligand>
</feature>
<dbReference type="Pfam" id="PF01872">
    <property type="entry name" value="RibD_C"/>
    <property type="match status" value="1"/>
</dbReference>
<dbReference type="InterPro" id="IPR002734">
    <property type="entry name" value="RibDG_C"/>
</dbReference>
<comment type="catalytic activity">
    <reaction evidence="13">
        <text>5-amino-6-(5-phospho-D-ribitylamino)uracil + NADP(+) = 5-amino-6-(5-phospho-D-ribosylamino)uracil + NADPH + H(+)</text>
        <dbReference type="Rhea" id="RHEA:17845"/>
        <dbReference type="ChEBI" id="CHEBI:15378"/>
        <dbReference type="ChEBI" id="CHEBI:57783"/>
        <dbReference type="ChEBI" id="CHEBI:58349"/>
        <dbReference type="ChEBI" id="CHEBI:58421"/>
        <dbReference type="ChEBI" id="CHEBI:58453"/>
        <dbReference type="EC" id="1.1.1.193"/>
    </reaction>
</comment>
<dbReference type="PROSITE" id="PS00903">
    <property type="entry name" value="CYT_DCMP_DEAMINASES_1"/>
    <property type="match status" value="1"/>
</dbReference>
<keyword evidence="12" id="KW-0511">Multifunctional enzyme</keyword>
<accession>A0A7W6WK49</accession>
<evidence type="ECO:0000256" key="12">
    <source>
        <dbReference type="ARBA" id="ARBA00023268"/>
    </source>
</evidence>
<dbReference type="Gene3D" id="3.40.430.10">
    <property type="entry name" value="Dihydrofolate Reductase, subunit A"/>
    <property type="match status" value="1"/>
</dbReference>
<evidence type="ECO:0000256" key="3">
    <source>
        <dbReference type="ARBA" id="ARBA00004910"/>
    </source>
</evidence>
<dbReference type="InterPro" id="IPR004794">
    <property type="entry name" value="Eubact_RibD"/>
</dbReference>
<organism evidence="18 19">
    <name type="scientific">Roseospira goensis</name>
    <dbReference type="NCBI Taxonomy" id="391922"/>
    <lineage>
        <taxon>Bacteria</taxon>
        <taxon>Pseudomonadati</taxon>
        <taxon>Pseudomonadota</taxon>
        <taxon>Alphaproteobacteria</taxon>
        <taxon>Rhodospirillales</taxon>
        <taxon>Rhodospirillaceae</taxon>
        <taxon>Roseospira</taxon>
    </lineage>
</organism>
<evidence type="ECO:0000256" key="7">
    <source>
        <dbReference type="ARBA" id="ARBA00022723"/>
    </source>
</evidence>
<dbReference type="GO" id="GO:0008270">
    <property type="term" value="F:zinc ion binding"/>
    <property type="evidence" value="ECO:0007669"/>
    <property type="project" value="InterPro"/>
</dbReference>
<keyword evidence="19" id="KW-1185">Reference proteome</keyword>